<evidence type="ECO:0000313" key="2">
    <source>
        <dbReference type="EMBL" id="MBE9255476.1"/>
    </source>
</evidence>
<keyword evidence="3" id="KW-1185">Reference proteome</keyword>
<comment type="caution">
    <text evidence="2">The sequence shown here is derived from an EMBL/GenBank/DDBJ whole genome shotgun (WGS) entry which is preliminary data.</text>
</comment>
<proteinExistence type="predicted"/>
<evidence type="ECO:0000313" key="3">
    <source>
        <dbReference type="Proteomes" id="UP000658720"/>
    </source>
</evidence>
<dbReference type="SUPFAM" id="SSF51182">
    <property type="entry name" value="RmlC-like cupins"/>
    <property type="match status" value="1"/>
</dbReference>
<evidence type="ECO:0000259" key="1">
    <source>
        <dbReference type="Pfam" id="PF07883"/>
    </source>
</evidence>
<accession>A0ABR9VWT4</accession>
<name>A0ABR9VWT4_9SYNC</name>
<sequence length="104" mass="12132">MKNLWQLPDPLPDQEQFDLLLQNQNITLERIISTGQITPEGKWYDQDRIEWVVLLQGKAEITYDTGAVINLNKGDYLLIPARQKHRVTFTSNEPPCIWLALHFD</sequence>
<gene>
    <name evidence="2" type="ORF">IQ217_16865</name>
</gene>
<organism evidence="2 3">
    <name type="scientific">Synechocystis salina LEGE 00031</name>
    <dbReference type="NCBI Taxonomy" id="1828736"/>
    <lineage>
        <taxon>Bacteria</taxon>
        <taxon>Bacillati</taxon>
        <taxon>Cyanobacteriota</taxon>
        <taxon>Cyanophyceae</taxon>
        <taxon>Synechococcales</taxon>
        <taxon>Merismopediaceae</taxon>
        <taxon>Synechocystis</taxon>
    </lineage>
</organism>
<dbReference type="EMBL" id="JADEVV010000065">
    <property type="protein sequence ID" value="MBE9255476.1"/>
    <property type="molecule type" value="Genomic_DNA"/>
</dbReference>
<dbReference type="InterPro" id="IPR014710">
    <property type="entry name" value="RmlC-like_jellyroll"/>
</dbReference>
<dbReference type="RefSeq" id="WP_194020840.1">
    <property type="nucleotide sequence ID" value="NZ_JADEVV010000065.1"/>
</dbReference>
<dbReference type="Gene3D" id="2.60.120.10">
    <property type="entry name" value="Jelly Rolls"/>
    <property type="match status" value="1"/>
</dbReference>
<reference evidence="2 3" key="1">
    <citation type="submission" date="2020-10" db="EMBL/GenBank/DDBJ databases">
        <authorList>
            <person name="Castelo-Branco R."/>
            <person name="Eusebio N."/>
            <person name="Adriana R."/>
            <person name="Vieira A."/>
            <person name="Brugerolle De Fraissinette N."/>
            <person name="Rezende De Castro R."/>
            <person name="Schneider M.P."/>
            <person name="Vasconcelos V."/>
            <person name="Leao P.N."/>
        </authorList>
    </citation>
    <scope>NUCLEOTIDE SEQUENCE [LARGE SCALE GENOMIC DNA]</scope>
    <source>
        <strain evidence="2 3">LEGE 00031</strain>
    </source>
</reference>
<dbReference type="InterPro" id="IPR011051">
    <property type="entry name" value="RmlC_Cupin_sf"/>
</dbReference>
<protein>
    <submittedName>
        <fullName evidence="2">Cupin domain-containing protein</fullName>
    </submittedName>
</protein>
<feature type="domain" description="Cupin type-2" evidence="1">
    <location>
        <begin position="45"/>
        <end position="101"/>
    </location>
</feature>
<dbReference type="InterPro" id="IPR013096">
    <property type="entry name" value="Cupin_2"/>
</dbReference>
<dbReference type="CDD" id="cd06981">
    <property type="entry name" value="cupin_reut_a1446"/>
    <property type="match status" value="1"/>
</dbReference>
<dbReference type="Proteomes" id="UP000658720">
    <property type="component" value="Unassembled WGS sequence"/>
</dbReference>
<dbReference type="Pfam" id="PF07883">
    <property type="entry name" value="Cupin_2"/>
    <property type="match status" value="1"/>
</dbReference>